<dbReference type="RefSeq" id="WP_209592874.1">
    <property type="nucleotide sequence ID" value="NZ_JAGJCF010000001.1"/>
</dbReference>
<name>A0ABS4BEJ2_9HYPH</name>
<dbReference type="PANTHER" id="PTHR42756">
    <property type="entry name" value="TRANSCRIPTIONAL REGULATOR, MARR"/>
    <property type="match status" value="1"/>
</dbReference>
<dbReference type="PANTHER" id="PTHR42756:SF1">
    <property type="entry name" value="TRANSCRIPTIONAL REPRESSOR OF EMRAB OPERON"/>
    <property type="match status" value="1"/>
</dbReference>
<accession>A0ABS4BEJ2</accession>
<keyword evidence="3" id="KW-0804">Transcription</keyword>
<keyword evidence="1" id="KW-0805">Transcription regulation</keyword>
<dbReference type="PRINTS" id="PR00598">
    <property type="entry name" value="HTHMARR"/>
</dbReference>
<keyword evidence="2" id="KW-0238">DNA-binding</keyword>
<sequence length="128" mass="14383">MGLDLSAGDIRALMSIARADGVRQCEIAKAMNVEPMTISAYLDRLERNSLVHRKQDPMDRRARIVFVSERAREVINRVRPMLDMVYEEAMNGVDPSQRESTESALEMARSNLSLRRTRDVGAANSAFG</sequence>
<dbReference type="Pfam" id="PF01047">
    <property type="entry name" value="MarR"/>
    <property type="match status" value="1"/>
</dbReference>
<evidence type="ECO:0000313" key="6">
    <source>
        <dbReference type="Proteomes" id="UP000678276"/>
    </source>
</evidence>
<dbReference type="InterPro" id="IPR023187">
    <property type="entry name" value="Tscrpt_reg_MarR-type_CS"/>
</dbReference>
<dbReference type="SMART" id="SM00347">
    <property type="entry name" value="HTH_MARR"/>
    <property type="match status" value="1"/>
</dbReference>
<keyword evidence="6" id="KW-1185">Reference proteome</keyword>
<dbReference type="SUPFAM" id="SSF46785">
    <property type="entry name" value="Winged helix' DNA-binding domain"/>
    <property type="match status" value="1"/>
</dbReference>
<evidence type="ECO:0000256" key="3">
    <source>
        <dbReference type="ARBA" id="ARBA00023163"/>
    </source>
</evidence>
<evidence type="ECO:0000256" key="2">
    <source>
        <dbReference type="ARBA" id="ARBA00023125"/>
    </source>
</evidence>
<dbReference type="PROSITE" id="PS50995">
    <property type="entry name" value="HTH_MARR_2"/>
    <property type="match status" value="1"/>
</dbReference>
<feature type="domain" description="HTH marR-type" evidence="4">
    <location>
        <begin position="1"/>
        <end position="110"/>
    </location>
</feature>
<dbReference type="InterPro" id="IPR000835">
    <property type="entry name" value="HTH_MarR-typ"/>
</dbReference>
<dbReference type="PROSITE" id="PS01117">
    <property type="entry name" value="HTH_MARR_1"/>
    <property type="match status" value="1"/>
</dbReference>
<reference evidence="5 6" key="1">
    <citation type="submission" date="2021-04" db="EMBL/GenBank/DDBJ databases">
        <title>Whole genome sequence of Jiella sp. KSK16Y-1.</title>
        <authorList>
            <person name="Tuo L."/>
        </authorList>
    </citation>
    <scope>NUCLEOTIDE SEQUENCE [LARGE SCALE GENOMIC DNA]</scope>
    <source>
        <strain evidence="5 6">KSK16Y-1</strain>
    </source>
</reference>
<protein>
    <submittedName>
        <fullName evidence="5">MarR family transcriptional regulator</fullName>
    </submittedName>
</protein>
<evidence type="ECO:0000259" key="4">
    <source>
        <dbReference type="PROSITE" id="PS50995"/>
    </source>
</evidence>
<organism evidence="5 6">
    <name type="scientific">Jiella mangrovi</name>
    <dbReference type="NCBI Taxonomy" id="2821407"/>
    <lineage>
        <taxon>Bacteria</taxon>
        <taxon>Pseudomonadati</taxon>
        <taxon>Pseudomonadota</taxon>
        <taxon>Alphaproteobacteria</taxon>
        <taxon>Hyphomicrobiales</taxon>
        <taxon>Aurantimonadaceae</taxon>
        <taxon>Jiella</taxon>
    </lineage>
</organism>
<evidence type="ECO:0000256" key="1">
    <source>
        <dbReference type="ARBA" id="ARBA00023015"/>
    </source>
</evidence>
<dbReference type="InterPro" id="IPR036388">
    <property type="entry name" value="WH-like_DNA-bd_sf"/>
</dbReference>
<proteinExistence type="predicted"/>
<dbReference type="InterPro" id="IPR036390">
    <property type="entry name" value="WH_DNA-bd_sf"/>
</dbReference>
<dbReference type="Gene3D" id="1.10.10.10">
    <property type="entry name" value="Winged helix-like DNA-binding domain superfamily/Winged helix DNA-binding domain"/>
    <property type="match status" value="1"/>
</dbReference>
<dbReference type="EMBL" id="JAGJCF010000001">
    <property type="protein sequence ID" value="MBP0614479.1"/>
    <property type="molecule type" value="Genomic_DNA"/>
</dbReference>
<evidence type="ECO:0000313" key="5">
    <source>
        <dbReference type="EMBL" id="MBP0614479.1"/>
    </source>
</evidence>
<dbReference type="Proteomes" id="UP000678276">
    <property type="component" value="Unassembled WGS sequence"/>
</dbReference>
<gene>
    <name evidence="5" type="ORF">J6595_02680</name>
</gene>
<comment type="caution">
    <text evidence="5">The sequence shown here is derived from an EMBL/GenBank/DDBJ whole genome shotgun (WGS) entry which is preliminary data.</text>
</comment>